<evidence type="ECO:0000259" key="10">
    <source>
        <dbReference type="PROSITE" id="PS51379"/>
    </source>
</evidence>
<evidence type="ECO:0000256" key="7">
    <source>
        <dbReference type="ARBA" id="ARBA00023004"/>
    </source>
</evidence>
<keyword evidence="4 9" id="KW-0004">4Fe-4S</keyword>
<evidence type="ECO:0000256" key="6">
    <source>
        <dbReference type="ARBA" id="ARBA00022982"/>
    </source>
</evidence>
<keyword evidence="5 9" id="KW-0479">Metal-binding</keyword>
<dbReference type="PANTHER" id="PTHR42859">
    <property type="entry name" value="OXIDOREDUCTASE"/>
    <property type="match status" value="1"/>
</dbReference>
<dbReference type="KEGG" id="dpu:SU48_03920"/>
<evidence type="ECO:0000313" key="11">
    <source>
        <dbReference type="EMBL" id="ANE43053.1"/>
    </source>
</evidence>
<dbReference type="OrthoDB" id="9798098at2"/>
<organism evidence="11 12">
    <name type="scientific">Deinococcus puniceus</name>
    <dbReference type="NCBI Taxonomy" id="1182568"/>
    <lineage>
        <taxon>Bacteria</taxon>
        <taxon>Thermotogati</taxon>
        <taxon>Deinococcota</taxon>
        <taxon>Deinococci</taxon>
        <taxon>Deinococcales</taxon>
        <taxon>Deinococcaceae</taxon>
        <taxon>Deinococcus</taxon>
    </lineage>
</organism>
<dbReference type="GO" id="GO:0046872">
    <property type="term" value="F:metal ion binding"/>
    <property type="evidence" value="ECO:0007669"/>
    <property type="project" value="UniProtKB-UniRule"/>
</dbReference>
<evidence type="ECO:0000256" key="2">
    <source>
        <dbReference type="ARBA" id="ARBA00001966"/>
    </source>
</evidence>
<evidence type="ECO:0000256" key="8">
    <source>
        <dbReference type="ARBA" id="ARBA00023014"/>
    </source>
</evidence>
<dbReference type="Gene3D" id="3.30.70.20">
    <property type="match status" value="1"/>
</dbReference>
<dbReference type="GO" id="GO:0051539">
    <property type="term" value="F:4 iron, 4 sulfur cluster binding"/>
    <property type="evidence" value="ECO:0007669"/>
    <property type="project" value="UniProtKB-UniRule"/>
</dbReference>
<accession>A0A172T8A9</accession>
<keyword evidence="6 9" id="KW-0249">Electron transport</keyword>
<dbReference type="InterPro" id="IPR050294">
    <property type="entry name" value="RnfB_subfamily"/>
</dbReference>
<dbReference type="PANTHER" id="PTHR42859:SF2">
    <property type="entry name" value="FERREDOXIN"/>
    <property type="match status" value="1"/>
</dbReference>
<evidence type="ECO:0000256" key="1">
    <source>
        <dbReference type="ARBA" id="ARBA00001927"/>
    </source>
</evidence>
<reference evidence="11 12" key="1">
    <citation type="submission" date="2015-01" db="EMBL/GenBank/DDBJ databases">
        <title>Deinococcus puniceus/DY1/ whole genome sequencing.</title>
        <authorList>
            <person name="Kim M.K."/>
            <person name="Srinivasan S."/>
            <person name="Lee J.-J."/>
        </authorList>
    </citation>
    <scope>NUCLEOTIDE SEQUENCE [LARGE SCALE GENOMIC DNA]</scope>
    <source>
        <strain evidence="11 12">DY1</strain>
    </source>
</reference>
<comment type="function">
    <text evidence="9">Ferredoxins are iron-sulfur proteins that transfer electrons in a wide variety of metabolic reactions.</text>
</comment>
<sequence length="82" mass="8760">MTPSATFVITSPCIGVKDAACTEVCPVECIYDAGDQFVIHPEECIICGACVSACPVSAIFEDVDVPADQYSFIARNRAHFSL</sequence>
<evidence type="ECO:0000313" key="12">
    <source>
        <dbReference type="Proteomes" id="UP000077363"/>
    </source>
</evidence>
<evidence type="ECO:0000256" key="4">
    <source>
        <dbReference type="ARBA" id="ARBA00022485"/>
    </source>
</evidence>
<dbReference type="STRING" id="1182568.SU48_03920"/>
<feature type="domain" description="4Fe-4S ferredoxin-type" evidence="10">
    <location>
        <begin position="35"/>
        <end position="64"/>
    </location>
</feature>
<evidence type="ECO:0000256" key="5">
    <source>
        <dbReference type="ARBA" id="ARBA00022723"/>
    </source>
</evidence>
<dbReference type="SUPFAM" id="SSF54862">
    <property type="entry name" value="4Fe-4S ferredoxins"/>
    <property type="match status" value="1"/>
</dbReference>
<dbReference type="GO" id="GO:0009055">
    <property type="term" value="F:electron transfer activity"/>
    <property type="evidence" value="ECO:0007669"/>
    <property type="project" value="UniProtKB-UniRule"/>
</dbReference>
<dbReference type="InterPro" id="IPR017900">
    <property type="entry name" value="4Fe4S_Fe_S_CS"/>
</dbReference>
<dbReference type="PRINTS" id="PR00354">
    <property type="entry name" value="7FE8SFRDOXIN"/>
</dbReference>
<comment type="cofactor">
    <cofactor evidence="2 9">
        <name>[4Fe-4S] cluster</name>
        <dbReference type="ChEBI" id="CHEBI:49883"/>
    </cofactor>
</comment>
<evidence type="ECO:0000256" key="9">
    <source>
        <dbReference type="RuleBase" id="RU365098"/>
    </source>
</evidence>
<dbReference type="Pfam" id="PF00037">
    <property type="entry name" value="Fer4"/>
    <property type="match status" value="1"/>
</dbReference>
<name>A0A172T8A9_9DEIO</name>
<protein>
    <recommendedName>
        <fullName evidence="9">Ferredoxin</fullName>
    </recommendedName>
</protein>
<dbReference type="PATRIC" id="fig|1182568.3.peg.818"/>
<keyword evidence="12" id="KW-1185">Reference proteome</keyword>
<dbReference type="EMBL" id="CP011387">
    <property type="protein sequence ID" value="ANE43053.1"/>
    <property type="molecule type" value="Genomic_DNA"/>
</dbReference>
<evidence type="ECO:0000256" key="3">
    <source>
        <dbReference type="ARBA" id="ARBA00022448"/>
    </source>
</evidence>
<dbReference type="Proteomes" id="UP000077363">
    <property type="component" value="Chromosome"/>
</dbReference>
<comment type="cofactor">
    <cofactor evidence="1">
        <name>[3Fe-4S] cluster</name>
        <dbReference type="ChEBI" id="CHEBI:21137"/>
    </cofactor>
</comment>
<dbReference type="PROSITE" id="PS00198">
    <property type="entry name" value="4FE4S_FER_1"/>
    <property type="match status" value="1"/>
</dbReference>
<dbReference type="InterPro" id="IPR017896">
    <property type="entry name" value="4Fe4S_Fe-S-bd"/>
</dbReference>
<dbReference type="PROSITE" id="PS51379">
    <property type="entry name" value="4FE4S_FER_2"/>
    <property type="match status" value="1"/>
</dbReference>
<dbReference type="InterPro" id="IPR000813">
    <property type="entry name" value="7Fe_ferredoxin"/>
</dbReference>
<keyword evidence="3 9" id="KW-0813">Transport</keyword>
<dbReference type="AlphaFoldDB" id="A0A172T8A9"/>
<keyword evidence="7 9" id="KW-0408">Iron</keyword>
<keyword evidence="8 9" id="KW-0411">Iron-sulfur</keyword>
<gene>
    <name evidence="11" type="ORF">SU48_03920</name>
</gene>
<proteinExistence type="predicted"/>